<dbReference type="GO" id="GO:0005730">
    <property type="term" value="C:nucleolus"/>
    <property type="evidence" value="ECO:0007669"/>
    <property type="project" value="TreeGrafter"/>
</dbReference>
<dbReference type="GO" id="GO:0000122">
    <property type="term" value="P:negative regulation of transcription by RNA polymerase II"/>
    <property type="evidence" value="ECO:0007669"/>
    <property type="project" value="TreeGrafter"/>
</dbReference>
<reference evidence="11" key="2">
    <citation type="submission" date="2020-05" db="UniProtKB">
        <authorList>
            <consortium name="EnsemblMetazoa"/>
        </authorList>
    </citation>
    <scope>IDENTIFICATION</scope>
    <source>
        <strain evidence="11">Indian</strain>
    </source>
</reference>
<keyword evidence="4 7" id="KW-0863">Zinc-finger</keyword>
<dbReference type="SUPFAM" id="SSF57667">
    <property type="entry name" value="beta-beta-alpha zinc fingers"/>
    <property type="match status" value="2"/>
</dbReference>
<evidence type="ECO:0000256" key="1">
    <source>
        <dbReference type="ARBA" id="ARBA00004123"/>
    </source>
</evidence>
<feature type="region of interest" description="Disordered" evidence="8">
    <location>
        <begin position="145"/>
        <end position="226"/>
    </location>
</feature>
<evidence type="ECO:0000313" key="12">
    <source>
        <dbReference type="Proteomes" id="UP000076408"/>
    </source>
</evidence>
<feature type="domain" description="Cell growth-regulating nucleolar protein-like winged helix" evidence="10">
    <location>
        <begin position="227"/>
        <end position="296"/>
    </location>
</feature>
<dbReference type="EnsemblMetazoa" id="ASTEI07217-RA">
    <property type="protein sequence ID" value="ASTEI07217-PA"/>
    <property type="gene ID" value="ASTEI07217"/>
</dbReference>
<feature type="domain" description="Zinc finger C2H2 LYAR-type" evidence="9">
    <location>
        <begin position="31"/>
        <end position="58"/>
    </location>
</feature>
<evidence type="ECO:0000256" key="2">
    <source>
        <dbReference type="ARBA" id="ARBA00022723"/>
    </source>
</evidence>
<dbReference type="GO" id="GO:0008270">
    <property type="term" value="F:zinc ion binding"/>
    <property type="evidence" value="ECO:0007669"/>
    <property type="project" value="UniProtKB-KW"/>
</dbReference>
<name>A0A182YFI1_ANOST</name>
<evidence type="ECO:0000256" key="5">
    <source>
        <dbReference type="ARBA" id="ARBA00022833"/>
    </source>
</evidence>
<evidence type="ECO:0000259" key="10">
    <source>
        <dbReference type="Pfam" id="PF25879"/>
    </source>
</evidence>
<evidence type="ECO:0000256" key="4">
    <source>
        <dbReference type="ARBA" id="ARBA00022771"/>
    </source>
</evidence>
<dbReference type="PANTHER" id="PTHR13100:SF10">
    <property type="entry name" value="CELL GROWTH-REGULATING NUCLEOLAR PROTEIN"/>
    <property type="match status" value="1"/>
</dbReference>
<dbReference type="GO" id="GO:0003677">
    <property type="term" value="F:DNA binding"/>
    <property type="evidence" value="ECO:0007669"/>
    <property type="project" value="InterPro"/>
</dbReference>
<keyword evidence="6" id="KW-0539">Nucleus</keyword>
<feature type="compositionally biased region" description="Low complexity" evidence="8">
    <location>
        <begin position="208"/>
        <end position="217"/>
    </location>
</feature>
<accession>A0A182YFI1</accession>
<dbReference type="Pfam" id="PF25879">
    <property type="entry name" value="WHD_LYAR"/>
    <property type="match status" value="1"/>
</dbReference>
<organism evidence="11 12">
    <name type="scientific">Anopheles stephensi</name>
    <name type="common">Indo-Pakistan malaria mosquito</name>
    <dbReference type="NCBI Taxonomy" id="30069"/>
    <lineage>
        <taxon>Eukaryota</taxon>
        <taxon>Metazoa</taxon>
        <taxon>Ecdysozoa</taxon>
        <taxon>Arthropoda</taxon>
        <taxon>Hexapoda</taxon>
        <taxon>Insecta</taxon>
        <taxon>Pterygota</taxon>
        <taxon>Neoptera</taxon>
        <taxon>Endopterygota</taxon>
        <taxon>Diptera</taxon>
        <taxon>Nematocera</taxon>
        <taxon>Culicoidea</taxon>
        <taxon>Culicidae</taxon>
        <taxon>Anophelinae</taxon>
        <taxon>Anopheles</taxon>
    </lineage>
</organism>
<dbReference type="FunFam" id="3.30.1490.490:FF:000001">
    <property type="entry name" value="cell growth-regulating nucleolar protein-like"/>
    <property type="match status" value="1"/>
</dbReference>
<dbReference type="GO" id="GO:0006364">
    <property type="term" value="P:rRNA processing"/>
    <property type="evidence" value="ECO:0007669"/>
    <property type="project" value="TreeGrafter"/>
</dbReference>
<keyword evidence="5" id="KW-0862">Zinc</keyword>
<dbReference type="VEuPathDB" id="VectorBase:ASTE000782"/>
<dbReference type="PROSITE" id="PS51804">
    <property type="entry name" value="ZF_C2HC_LYAR"/>
    <property type="match status" value="2"/>
</dbReference>
<dbReference type="AlphaFoldDB" id="A0A182YFI1"/>
<keyword evidence="3" id="KW-0677">Repeat</keyword>
<dbReference type="InterPro" id="IPR014898">
    <property type="entry name" value="Znf_C2H2_LYAR"/>
</dbReference>
<dbReference type="STRING" id="30069.A0A182YFI1"/>
<dbReference type="VEuPathDB" id="VectorBase:ASTEI20_038939"/>
<dbReference type="InterPro" id="IPR036236">
    <property type="entry name" value="Znf_C2H2_sf"/>
</dbReference>
<proteinExistence type="predicted"/>
<sequence>MVFFVCNHCGESMKKQVVATHAFRCRRAINVSCMDCLKDFLGKAYEAHTVCISEEEKYAAKGFVAKEKKNVKKQEGWISLIRSITQRHQNLSPGVMAVFELINRNENVPRKFKPFVNFIRNSSRSLSRNDVEDAWGIIEQEVKRELQTDAPQQNGVKQGTEQEEEEPTKQKKRKTENTSENGQELVEESQPTKQKKRKTKNGHEEAPGTTANGTNGTEQVQHDGEQEKFHWSDVIRELLLAKNNEMKLAKLKKKVMKRYQQTTGSLEADGKFDRKFQKKIAKNGFVVVENDTVRLVEA</sequence>
<dbReference type="Pfam" id="PF08790">
    <property type="entry name" value="zf-LYAR"/>
    <property type="match status" value="1"/>
</dbReference>
<keyword evidence="12" id="KW-1185">Reference proteome</keyword>
<dbReference type="VEuPathDB" id="VectorBase:ASTEI07217"/>
<dbReference type="OMA" id="QNWIKNS"/>
<evidence type="ECO:0000256" key="3">
    <source>
        <dbReference type="ARBA" id="ARBA00022737"/>
    </source>
</evidence>
<evidence type="ECO:0000313" key="11">
    <source>
        <dbReference type="EnsemblMetazoa" id="ASTEI07217-PA"/>
    </source>
</evidence>
<evidence type="ECO:0000259" key="9">
    <source>
        <dbReference type="Pfam" id="PF08790"/>
    </source>
</evidence>
<reference evidence="12" key="1">
    <citation type="journal article" date="2014" name="Genome Biol.">
        <title>Genome analysis of a major urban malaria vector mosquito, Anopheles stephensi.</title>
        <authorList>
            <person name="Jiang X."/>
            <person name="Peery A."/>
            <person name="Hall A.B."/>
            <person name="Sharma A."/>
            <person name="Chen X.G."/>
            <person name="Waterhouse R.M."/>
            <person name="Komissarov A."/>
            <person name="Riehle M.M."/>
            <person name="Shouche Y."/>
            <person name="Sharakhova M.V."/>
            <person name="Lawson D."/>
            <person name="Pakpour N."/>
            <person name="Arensburger P."/>
            <person name="Davidson V.L."/>
            <person name="Eiglmeier K."/>
            <person name="Emrich S."/>
            <person name="George P."/>
            <person name="Kennedy R.C."/>
            <person name="Mane S.P."/>
            <person name="Maslen G."/>
            <person name="Oringanje C."/>
            <person name="Qi Y."/>
            <person name="Settlage R."/>
            <person name="Tojo M."/>
            <person name="Tubio J.M."/>
            <person name="Unger M.F."/>
            <person name="Wang B."/>
            <person name="Vernick K.D."/>
            <person name="Ribeiro J.M."/>
            <person name="James A.A."/>
            <person name="Michel K."/>
            <person name="Riehle M.A."/>
            <person name="Luckhart S."/>
            <person name="Sharakhov I.V."/>
            <person name="Tu Z."/>
        </authorList>
    </citation>
    <scope>NUCLEOTIDE SEQUENCE [LARGE SCALE GENOMIC DNA]</scope>
    <source>
        <strain evidence="12">Indian</strain>
    </source>
</reference>
<dbReference type="Gene3D" id="3.30.1490.490">
    <property type="match status" value="1"/>
</dbReference>
<evidence type="ECO:0000256" key="8">
    <source>
        <dbReference type="SAM" id="MobiDB-lite"/>
    </source>
</evidence>
<evidence type="ECO:0000256" key="6">
    <source>
        <dbReference type="ARBA" id="ARBA00023242"/>
    </source>
</evidence>
<dbReference type="InterPro" id="IPR039999">
    <property type="entry name" value="LYAR"/>
</dbReference>
<keyword evidence="2" id="KW-0479">Metal-binding</keyword>
<protein>
    <submittedName>
        <fullName evidence="11">Uncharacterized protein</fullName>
    </submittedName>
</protein>
<dbReference type="Proteomes" id="UP000076408">
    <property type="component" value="Unassembled WGS sequence"/>
</dbReference>
<evidence type="ECO:0000256" key="7">
    <source>
        <dbReference type="PROSITE-ProRule" id="PRU01145"/>
    </source>
</evidence>
<comment type="subcellular location">
    <subcellularLocation>
        <location evidence="1">Nucleus</location>
    </subcellularLocation>
</comment>
<dbReference type="InterPro" id="IPR058719">
    <property type="entry name" value="WHD_LYAR"/>
</dbReference>
<dbReference type="PANTHER" id="PTHR13100">
    <property type="entry name" value="CELL GROWTH-REGULATING NUCLEOLAR PROTEIN LYAR"/>
    <property type="match status" value="1"/>
</dbReference>